<dbReference type="Proteomes" id="UP000800041">
    <property type="component" value="Unassembled WGS sequence"/>
</dbReference>
<protein>
    <recommendedName>
        <fullName evidence="4">2-dehydropantoate 2-reductase</fullName>
        <ecNumber evidence="4">1.1.1.169</ecNumber>
    </recommendedName>
    <alternativeName>
        <fullName evidence="4">Ketopantoate reductase</fullName>
    </alternativeName>
</protein>
<dbReference type="SUPFAM" id="SSF51735">
    <property type="entry name" value="NAD(P)-binding Rossmann-fold domains"/>
    <property type="match status" value="1"/>
</dbReference>
<dbReference type="AlphaFoldDB" id="A0A6G1GKN8"/>
<dbReference type="InterPro" id="IPR003710">
    <property type="entry name" value="ApbA"/>
</dbReference>
<organism evidence="7 8">
    <name type="scientific">Aulographum hederae CBS 113979</name>
    <dbReference type="NCBI Taxonomy" id="1176131"/>
    <lineage>
        <taxon>Eukaryota</taxon>
        <taxon>Fungi</taxon>
        <taxon>Dikarya</taxon>
        <taxon>Ascomycota</taxon>
        <taxon>Pezizomycotina</taxon>
        <taxon>Dothideomycetes</taxon>
        <taxon>Pleosporomycetidae</taxon>
        <taxon>Aulographales</taxon>
        <taxon>Aulographaceae</taxon>
    </lineage>
</organism>
<dbReference type="Gene3D" id="3.40.50.720">
    <property type="entry name" value="NAD(P)-binding Rossmann-like Domain"/>
    <property type="match status" value="1"/>
</dbReference>
<reference evidence="7" key="1">
    <citation type="journal article" date="2020" name="Stud. Mycol.">
        <title>101 Dothideomycetes genomes: a test case for predicting lifestyles and emergence of pathogens.</title>
        <authorList>
            <person name="Haridas S."/>
            <person name="Albert R."/>
            <person name="Binder M."/>
            <person name="Bloem J."/>
            <person name="Labutti K."/>
            <person name="Salamov A."/>
            <person name="Andreopoulos B."/>
            <person name="Baker S."/>
            <person name="Barry K."/>
            <person name="Bills G."/>
            <person name="Bluhm B."/>
            <person name="Cannon C."/>
            <person name="Castanera R."/>
            <person name="Culley D."/>
            <person name="Daum C."/>
            <person name="Ezra D."/>
            <person name="Gonzalez J."/>
            <person name="Henrissat B."/>
            <person name="Kuo A."/>
            <person name="Liang C."/>
            <person name="Lipzen A."/>
            <person name="Lutzoni F."/>
            <person name="Magnuson J."/>
            <person name="Mondo S."/>
            <person name="Nolan M."/>
            <person name="Ohm R."/>
            <person name="Pangilinan J."/>
            <person name="Park H.-J."/>
            <person name="Ramirez L."/>
            <person name="Alfaro M."/>
            <person name="Sun H."/>
            <person name="Tritt A."/>
            <person name="Yoshinaga Y."/>
            <person name="Zwiers L.-H."/>
            <person name="Turgeon B."/>
            <person name="Goodwin S."/>
            <person name="Spatafora J."/>
            <person name="Crous P."/>
            <person name="Grigoriev I."/>
        </authorList>
    </citation>
    <scope>NUCLEOTIDE SEQUENCE</scope>
    <source>
        <strain evidence="7">CBS 113979</strain>
    </source>
</reference>
<dbReference type="InterPro" id="IPR013328">
    <property type="entry name" value="6PGD_dom2"/>
</dbReference>
<evidence type="ECO:0000256" key="2">
    <source>
        <dbReference type="ARBA" id="ARBA00022857"/>
    </source>
</evidence>
<dbReference type="InterPro" id="IPR036291">
    <property type="entry name" value="NAD(P)-bd_dom_sf"/>
</dbReference>
<dbReference type="Gene3D" id="1.10.1040.10">
    <property type="entry name" value="N-(1-d-carboxylethyl)-l-norvaline Dehydrogenase, domain 2"/>
    <property type="match status" value="1"/>
</dbReference>
<dbReference type="EMBL" id="ML977200">
    <property type="protein sequence ID" value="KAF1981390.1"/>
    <property type="molecule type" value="Genomic_DNA"/>
</dbReference>
<dbReference type="PANTHER" id="PTHR21708:SF30">
    <property type="entry name" value="2-DEHYDROPANTOATE 2-REDUCTASE-RELATED"/>
    <property type="match status" value="1"/>
</dbReference>
<dbReference type="OrthoDB" id="3609at2759"/>
<keyword evidence="2 4" id="KW-0521">NADP</keyword>
<name>A0A6G1GKN8_9PEZI</name>
<dbReference type="InterPro" id="IPR013332">
    <property type="entry name" value="KPR_N"/>
</dbReference>
<keyword evidence="8" id="KW-1185">Reference proteome</keyword>
<evidence type="ECO:0000259" key="5">
    <source>
        <dbReference type="Pfam" id="PF02558"/>
    </source>
</evidence>
<evidence type="ECO:0000313" key="7">
    <source>
        <dbReference type="EMBL" id="KAF1981390.1"/>
    </source>
</evidence>
<accession>A0A6G1GKN8</accession>
<dbReference type="Pfam" id="PF02558">
    <property type="entry name" value="ApbA"/>
    <property type="match status" value="1"/>
</dbReference>
<dbReference type="NCBIfam" id="TIGR00745">
    <property type="entry name" value="apbA_panE"/>
    <property type="match status" value="1"/>
</dbReference>
<gene>
    <name evidence="7" type="ORF">K402DRAFT_364824</name>
</gene>
<dbReference type="GO" id="GO:0008677">
    <property type="term" value="F:2-dehydropantoate 2-reductase activity"/>
    <property type="evidence" value="ECO:0007669"/>
    <property type="project" value="UniProtKB-EC"/>
</dbReference>
<feature type="domain" description="Ketopantoate reductase N-terminal" evidence="5">
    <location>
        <begin position="4"/>
        <end position="155"/>
    </location>
</feature>
<dbReference type="GO" id="GO:0005737">
    <property type="term" value="C:cytoplasm"/>
    <property type="evidence" value="ECO:0007669"/>
    <property type="project" value="TreeGrafter"/>
</dbReference>
<dbReference type="InterPro" id="IPR013752">
    <property type="entry name" value="KPA_reductase"/>
</dbReference>
<dbReference type="GO" id="GO:0015940">
    <property type="term" value="P:pantothenate biosynthetic process"/>
    <property type="evidence" value="ECO:0007669"/>
    <property type="project" value="InterPro"/>
</dbReference>
<evidence type="ECO:0000256" key="4">
    <source>
        <dbReference type="RuleBase" id="RU362068"/>
    </source>
</evidence>
<sequence>MPRILIFGAGGVGSFYAHLLTKVGADITVVCRSNYQAVKEHGIVLDSPKYGKGVRIRPGVVSSPVDAVGDWDLILVCSKAFPGMNPSVPQLIKPAVGPKTAIALLQNGIHIEDEYQEAFPDNPIISCTIYLPVTEIYPGHVDHQEDLEILELGTFPSRPPIAHIQACLEFRNLIKTAGGEATIYSDVQLRRWIKVAVNAAWNPVCALTLSSDSLFLSSSPYADRMIKDVMLEVVAVAQAQGYSEINEGMVEEQLSRARNRVGSFGKEPSMLGDVRMGRRMEVEAIVGGVLKCAWEKKVPCPRLEVIYCLIKAVDESYARTREIAASNNWTGS</sequence>
<keyword evidence="3 4" id="KW-0560">Oxidoreductase</keyword>
<evidence type="ECO:0000313" key="8">
    <source>
        <dbReference type="Proteomes" id="UP000800041"/>
    </source>
</evidence>
<comment type="catalytic activity">
    <reaction evidence="4">
        <text>(R)-pantoate + NADP(+) = 2-dehydropantoate + NADPH + H(+)</text>
        <dbReference type="Rhea" id="RHEA:16233"/>
        <dbReference type="ChEBI" id="CHEBI:11561"/>
        <dbReference type="ChEBI" id="CHEBI:15378"/>
        <dbReference type="ChEBI" id="CHEBI:15980"/>
        <dbReference type="ChEBI" id="CHEBI:57783"/>
        <dbReference type="ChEBI" id="CHEBI:58349"/>
        <dbReference type="EC" id="1.1.1.169"/>
    </reaction>
</comment>
<dbReference type="SUPFAM" id="SSF48179">
    <property type="entry name" value="6-phosphogluconate dehydrogenase C-terminal domain-like"/>
    <property type="match status" value="1"/>
</dbReference>
<dbReference type="InterPro" id="IPR008927">
    <property type="entry name" value="6-PGluconate_DH-like_C_sf"/>
</dbReference>
<dbReference type="EC" id="1.1.1.169" evidence="4"/>
<dbReference type="PANTHER" id="PTHR21708">
    <property type="entry name" value="PROBABLE 2-DEHYDROPANTOATE 2-REDUCTASE"/>
    <property type="match status" value="1"/>
</dbReference>
<evidence type="ECO:0000256" key="1">
    <source>
        <dbReference type="ARBA" id="ARBA00007870"/>
    </source>
</evidence>
<evidence type="ECO:0000259" key="6">
    <source>
        <dbReference type="Pfam" id="PF08546"/>
    </source>
</evidence>
<evidence type="ECO:0000256" key="3">
    <source>
        <dbReference type="ARBA" id="ARBA00023002"/>
    </source>
</evidence>
<feature type="domain" description="Ketopantoate reductase C-terminal" evidence="6">
    <location>
        <begin position="186"/>
        <end position="313"/>
    </location>
</feature>
<comment type="function">
    <text evidence="4">Catalyzes the NADPH-dependent reduction of ketopantoate into pantoic acid.</text>
</comment>
<dbReference type="Pfam" id="PF08546">
    <property type="entry name" value="ApbA_C"/>
    <property type="match status" value="1"/>
</dbReference>
<comment type="similarity">
    <text evidence="1 4">Belongs to the ketopantoate reductase family.</text>
</comment>
<dbReference type="FunFam" id="1.10.1040.10:FF:000017">
    <property type="entry name" value="2-dehydropantoate 2-reductase"/>
    <property type="match status" value="1"/>
</dbReference>
<dbReference type="InterPro" id="IPR051402">
    <property type="entry name" value="KPR-Related"/>
</dbReference>
<proteinExistence type="inferred from homology"/>